<dbReference type="OrthoDB" id="10460689at2759"/>
<dbReference type="Proteomes" id="UP000011081">
    <property type="component" value="Unassembled WGS sequence"/>
</dbReference>
<organism evidence="1 2">
    <name type="scientific">Vavraia culicis (isolate floridensis)</name>
    <name type="common">Microsporidian parasite</name>
    <dbReference type="NCBI Taxonomy" id="948595"/>
    <lineage>
        <taxon>Eukaryota</taxon>
        <taxon>Fungi</taxon>
        <taxon>Fungi incertae sedis</taxon>
        <taxon>Microsporidia</taxon>
        <taxon>Pleistophoridae</taxon>
        <taxon>Vavraia</taxon>
    </lineage>
</organism>
<evidence type="ECO:0000313" key="1">
    <source>
        <dbReference type="EMBL" id="ELA48090.1"/>
    </source>
</evidence>
<evidence type="ECO:0000313" key="2">
    <source>
        <dbReference type="Proteomes" id="UP000011081"/>
    </source>
</evidence>
<dbReference type="RefSeq" id="XP_008073350.1">
    <property type="nucleotide sequence ID" value="XM_008075159.1"/>
</dbReference>
<protein>
    <submittedName>
        <fullName evidence="1">Uncharacterized protein</fullName>
    </submittedName>
</protein>
<proteinExistence type="predicted"/>
<dbReference type="GeneID" id="19878216"/>
<accession>L2GYC1</accession>
<name>L2GYC1_VAVCU</name>
<dbReference type="EMBL" id="GL877407">
    <property type="protein sequence ID" value="ELA48090.1"/>
    <property type="molecule type" value="Genomic_DNA"/>
</dbReference>
<sequence length="249" mass="28598">MLSLFIGFLNALPNGETQADLDALVSINNYLSEFAQQISKITVIDISKMDKLKFTTENLEKYTKCMNKTKEYTDQLANLEKGLEDEKSQEDIEPFLAKTNFFGYDTEAFLTNLVDLFGFFAEEPDLAENFKKSFTMCLKELRKRSAPVEGDTKTTTNFFLRLFGMGKNKKLTEEKDLKKFRDQLSYLSKHYRQIMDHLSKIIYSDGLIEKVSGAEKAASKLSQEFTTELKTFESQKESARLDNPKRNVG</sequence>
<dbReference type="HOGENOM" id="CLU_963737_0_0_1"/>
<dbReference type="AlphaFoldDB" id="L2GYC1"/>
<keyword evidence="2" id="KW-1185">Reference proteome</keyword>
<dbReference type="OMA" id="MIKEMQV"/>
<dbReference type="InParanoid" id="L2GYC1"/>
<dbReference type="VEuPathDB" id="MicrosporidiaDB:VCUG_00328"/>
<reference evidence="2" key="1">
    <citation type="submission" date="2011-03" db="EMBL/GenBank/DDBJ databases">
        <title>The genome sequence of Vavraia culicis strain floridensis.</title>
        <authorList>
            <consortium name="The Broad Institute Genome Sequencing Platform"/>
            <person name="Cuomo C."/>
            <person name="Becnel J."/>
            <person name="Sanscrainte N."/>
            <person name="Young S.K."/>
            <person name="Zeng Q."/>
            <person name="Gargeya S."/>
            <person name="Fitzgerald M."/>
            <person name="Haas B."/>
            <person name="Abouelleil A."/>
            <person name="Alvarado L."/>
            <person name="Arachchi H.M."/>
            <person name="Berlin A."/>
            <person name="Chapman S.B."/>
            <person name="Gearin G."/>
            <person name="Goldberg J."/>
            <person name="Griggs A."/>
            <person name="Gujja S."/>
            <person name="Hansen M."/>
            <person name="Heiman D."/>
            <person name="Howarth C."/>
            <person name="Larimer J."/>
            <person name="Lui A."/>
            <person name="MacDonald P.J.P."/>
            <person name="McCowen C."/>
            <person name="Montmayeur A."/>
            <person name="Murphy C."/>
            <person name="Neiman D."/>
            <person name="Pearson M."/>
            <person name="Priest M."/>
            <person name="Roberts A."/>
            <person name="Saif S."/>
            <person name="Shea T."/>
            <person name="Sisk P."/>
            <person name="Stolte C."/>
            <person name="Sykes S."/>
            <person name="Wortman J."/>
            <person name="Nusbaum C."/>
            <person name="Birren B."/>
        </authorList>
    </citation>
    <scope>NUCLEOTIDE SEQUENCE [LARGE SCALE GENOMIC DNA]</scope>
    <source>
        <strain evidence="2">floridensis</strain>
    </source>
</reference>
<gene>
    <name evidence="1" type="ORF">VCUG_00328</name>
</gene>